<evidence type="ECO:0000256" key="1">
    <source>
        <dbReference type="ARBA" id="ARBA00023125"/>
    </source>
</evidence>
<accession>A0A850PW85</accession>
<dbReference type="InterPro" id="IPR050109">
    <property type="entry name" value="HTH-type_TetR-like_transc_reg"/>
</dbReference>
<keyword evidence="5" id="KW-1185">Reference proteome</keyword>
<dbReference type="Pfam" id="PF00440">
    <property type="entry name" value="TetR_N"/>
    <property type="match status" value="1"/>
</dbReference>
<dbReference type="AlphaFoldDB" id="A0A850PW85"/>
<gene>
    <name evidence="4" type="ORF">HLY00_1885</name>
</gene>
<dbReference type="InterPro" id="IPR036271">
    <property type="entry name" value="Tet_transcr_reg_TetR-rel_C_sf"/>
</dbReference>
<dbReference type="SUPFAM" id="SSF46689">
    <property type="entry name" value="Homeodomain-like"/>
    <property type="match status" value="1"/>
</dbReference>
<dbReference type="EMBL" id="JABFYL010000039">
    <property type="protein sequence ID" value="NVN51895.1"/>
    <property type="molecule type" value="Genomic_DNA"/>
</dbReference>
<name>A0A850PW85_9MYCO</name>
<sequence>MRSATDRRQPQKSDLRRSAILESLDHHLRETGFDGINIADVTKRAGVTRSAFYFYFENKAAAVAALLEPMYDDGFIASDILTSTADPPHWRIRAMVEALLDTVEHHRYLLEAMLDARAANPAIRQVWDDARESFVPGVAAMIAAERDSGRAPDGPPTEVLAGMLLEFNDRLLERYTIGGTLNRQQLSEGAEAIWLRTIYGSVDVARQDRTSDEKRATS</sequence>
<comment type="caution">
    <text evidence="4">The sequence shown here is derived from an EMBL/GenBank/DDBJ whole genome shotgun (WGS) entry which is preliminary data.</text>
</comment>
<organism evidence="4 5">
    <name type="scientific">Mycolicibacterium hippocampi</name>
    <dbReference type="NCBI Taxonomy" id="659824"/>
    <lineage>
        <taxon>Bacteria</taxon>
        <taxon>Bacillati</taxon>
        <taxon>Actinomycetota</taxon>
        <taxon>Actinomycetes</taxon>
        <taxon>Mycobacteriales</taxon>
        <taxon>Mycobacteriaceae</taxon>
        <taxon>Mycolicibacterium</taxon>
    </lineage>
</organism>
<dbReference type="PANTHER" id="PTHR30055:SF184">
    <property type="entry name" value="HTH-TYPE TRANSCRIPTIONAL REGULATOR ETHR"/>
    <property type="match status" value="1"/>
</dbReference>
<evidence type="ECO:0000256" key="2">
    <source>
        <dbReference type="PROSITE-ProRule" id="PRU00335"/>
    </source>
</evidence>
<dbReference type="GO" id="GO:0000976">
    <property type="term" value="F:transcription cis-regulatory region binding"/>
    <property type="evidence" value="ECO:0007669"/>
    <property type="project" value="TreeGrafter"/>
</dbReference>
<dbReference type="Proteomes" id="UP000570517">
    <property type="component" value="Unassembled WGS sequence"/>
</dbReference>
<dbReference type="PANTHER" id="PTHR30055">
    <property type="entry name" value="HTH-TYPE TRANSCRIPTIONAL REGULATOR RUTR"/>
    <property type="match status" value="1"/>
</dbReference>
<dbReference type="RefSeq" id="WP_178360162.1">
    <property type="nucleotide sequence ID" value="NZ_JABFYL010000039.1"/>
</dbReference>
<dbReference type="PROSITE" id="PS50977">
    <property type="entry name" value="HTH_TETR_2"/>
    <property type="match status" value="1"/>
</dbReference>
<keyword evidence="1 2" id="KW-0238">DNA-binding</keyword>
<dbReference type="SUPFAM" id="SSF48498">
    <property type="entry name" value="Tetracyclin repressor-like, C-terminal domain"/>
    <property type="match status" value="1"/>
</dbReference>
<dbReference type="InterPro" id="IPR049397">
    <property type="entry name" value="EthR_C"/>
</dbReference>
<dbReference type="Pfam" id="PF21313">
    <property type="entry name" value="EthR_C"/>
    <property type="match status" value="1"/>
</dbReference>
<evidence type="ECO:0000313" key="5">
    <source>
        <dbReference type="Proteomes" id="UP000570517"/>
    </source>
</evidence>
<dbReference type="Gene3D" id="1.10.10.60">
    <property type="entry name" value="Homeodomain-like"/>
    <property type="match status" value="1"/>
</dbReference>
<feature type="DNA-binding region" description="H-T-H motif" evidence="2">
    <location>
        <begin position="37"/>
        <end position="56"/>
    </location>
</feature>
<feature type="domain" description="HTH tetR-type" evidence="3">
    <location>
        <begin position="14"/>
        <end position="74"/>
    </location>
</feature>
<dbReference type="Gene3D" id="1.10.357.10">
    <property type="entry name" value="Tetracycline Repressor, domain 2"/>
    <property type="match status" value="1"/>
</dbReference>
<evidence type="ECO:0000313" key="4">
    <source>
        <dbReference type="EMBL" id="NVN51895.1"/>
    </source>
</evidence>
<dbReference type="InterPro" id="IPR009057">
    <property type="entry name" value="Homeodomain-like_sf"/>
</dbReference>
<proteinExistence type="predicted"/>
<dbReference type="InterPro" id="IPR001647">
    <property type="entry name" value="HTH_TetR"/>
</dbReference>
<protein>
    <submittedName>
        <fullName evidence="4">Transcriptional regulator, AcrR family</fullName>
    </submittedName>
</protein>
<evidence type="ECO:0000259" key="3">
    <source>
        <dbReference type="PROSITE" id="PS50977"/>
    </source>
</evidence>
<dbReference type="PRINTS" id="PR00455">
    <property type="entry name" value="HTHTETR"/>
</dbReference>
<reference evidence="4 5" key="1">
    <citation type="submission" date="2020-05" db="EMBL/GenBank/DDBJ databases">
        <title>Draft genome sequence of Mycobacterium hippocampi DL, isolated from European seabass, Dicentrarchus labrax, reared in fish farms.</title>
        <authorList>
            <person name="Stathopoulou P."/>
            <person name="Asimakis E."/>
            <person name="Tzokas K."/>
            <person name="Batargias C."/>
            <person name="Tsiamis G."/>
        </authorList>
    </citation>
    <scope>NUCLEOTIDE SEQUENCE [LARGE SCALE GENOMIC DNA]</scope>
    <source>
        <strain evidence="4 5">DL</strain>
    </source>
</reference>
<dbReference type="GO" id="GO:0003700">
    <property type="term" value="F:DNA-binding transcription factor activity"/>
    <property type="evidence" value="ECO:0007669"/>
    <property type="project" value="TreeGrafter"/>
</dbReference>